<dbReference type="AlphaFoldDB" id="A0A419SV59"/>
<evidence type="ECO:0000256" key="6">
    <source>
        <dbReference type="ARBA" id="ARBA00023004"/>
    </source>
</evidence>
<evidence type="ECO:0000256" key="2">
    <source>
        <dbReference type="ARBA" id="ARBA00022485"/>
    </source>
</evidence>
<evidence type="ECO:0000256" key="7">
    <source>
        <dbReference type="ARBA" id="ARBA00023014"/>
    </source>
</evidence>
<proteinExistence type="predicted"/>
<keyword evidence="5" id="KW-0249">Electron transport</keyword>
<keyword evidence="3" id="KW-0479">Metal-binding</keyword>
<dbReference type="InterPro" id="IPR017896">
    <property type="entry name" value="4Fe4S_Fe-S-bd"/>
</dbReference>
<evidence type="ECO:0000256" key="3">
    <source>
        <dbReference type="ARBA" id="ARBA00022723"/>
    </source>
</evidence>
<dbReference type="Gene3D" id="3.30.70.20">
    <property type="match status" value="1"/>
</dbReference>
<dbReference type="EMBL" id="MCIB01000038">
    <property type="protein sequence ID" value="RKD29097.1"/>
    <property type="molecule type" value="Genomic_DNA"/>
</dbReference>
<evidence type="ECO:0000256" key="4">
    <source>
        <dbReference type="ARBA" id="ARBA00022737"/>
    </source>
</evidence>
<keyword evidence="10" id="KW-1185">Reference proteome</keyword>
<dbReference type="GO" id="GO:0046872">
    <property type="term" value="F:metal ion binding"/>
    <property type="evidence" value="ECO:0007669"/>
    <property type="project" value="UniProtKB-KW"/>
</dbReference>
<accession>A0A419SV59</accession>
<dbReference type="InterPro" id="IPR007160">
    <property type="entry name" value="DUF362"/>
</dbReference>
<organism evidence="9 10">
    <name type="scientific">Thermohalobacter berrensis</name>
    <dbReference type="NCBI Taxonomy" id="99594"/>
    <lineage>
        <taxon>Bacteria</taxon>
        <taxon>Bacillati</taxon>
        <taxon>Bacillota</taxon>
        <taxon>Tissierellia</taxon>
        <taxon>Tissierellales</taxon>
        <taxon>Thermohalobacteraceae</taxon>
        <taxon>Thermohalobacter</taxon>
    </lineage>
</organism>
<keyword evidence="1" id="KW-0813">Transport</keyword>
<dbReference type="RefSeq" id="WP_120170559.1">
    <property type="nucleotide sequence ID" value="NZ_MCIB01000038.1"/>
</dbReference>
<protein>
    <submittedName>
        <fullName evidence="9">4Fe-4S ferredoxin</fullName>
    </submittedName>
</protein>
<evidence type="ECO:0000259" key="8">
    <source>
        <dbReference type="PROSITE" id="PS51379"/>
    </source>
</evidence>
<keyword evidence="6" id="KW-0408">Iron</keyword>
<evidence type="ECO:0000313" key="10">
    <source>
        <dbReference type="Proteomes" id="UP000284177"/>
    </source>
</evidence>
<name>A0A419SV59_9FIRM</name>
<evidence type="ECO:0000313" key="9">
    <source>
        <dbReference type="EMBL" id="RKD29097.1"/>
    </source>
</evidence>
<dbReference type="Pfam" id="PF04015">
    <property type="entry name" value="DUF362"/>
    <property type="match status" value="1"/>
</dbReference>
<feature type="domain" description="4Fe-4S ferredoxin-type" evidence="8">
    <location>
        <begin position="216"/>
        <end position="245"/>
    </location>
</feature>
<dbReference type="SUPFAM" id="SSF54862">
    <property type="entry name" value="4Fe-4S ferredoxins"/>
    <property type="match status" value="1"/>
</dbReference>
<dbReference type="OrthoDB" id="9781559at2"/>
<dbReference type="PROSITE" id="PS00198">
    <property type="entry name" value="4FE4S_FER_1"/>
    <property type="match status" value="1"/>
</dbReference>
<reference evidence="9 10" key="1">
    <citation type="submission" date="2016-08" db="EMBL/GenBank/DDBJ databases">
        <title>Novel Firmicutes and Novel Genomes.</title>
        <authorList>
            <person name="Poppleton D.I."/>
            <person name="Gribaldo S."/>
        </authorList>
    </citation>
    <scope>NUCLEOTIDE SEQUENCE [LARGE SCALE GENOMIC DNA]</scope>
    <source>
        <strain evidence="9 10">CTT3</strain>
    </source>
</reference>
<dbReference type="Pfam" id="PF12838">
    <property type="entry name" value="Fer4_7"/>
    <property type="match status" value="1"/>
</dbReference>
<evidence type="ECO:0000256" key="5">
    <source>
        <dbReference type="ARBA" id="ARBA00022982"/>
    </source>
</evidence>
<dbReference type="Proteomes" id="UP000284177">
    <property type="component" value="Unassembled WGS sequence"/>
</dbReference>
<gene>
    <name evidence="9" type="ORF">BET03_05995</name>
</gene>
<dbReference type="PANTHER" id="PTHR43687:SF6">
    <property type="entry name" value="L-ASPARTATE SEMIALDEHYDE SULFURTRANSFERASE IRON-SULFUR SUBUNIT"/>
    <property type="match status" value="1"/>
</dbReference>
<keyword evidence="4" id="KW-0677">Repeat</keyword>
<comment type="caution">
    <text evidence="9">The sequence shown here is derived from an EMBL/GenBank/DDBJ whole genome shotgun (WGS) entry which is preliminary data.</text>
</comment>
<dbReference type="InterPro" id="IPR050572">
    <property type="entry name" value="Fe-S_Ferredoxin"/>
</dbReference>
<dbReference type="Gene3D" id="3.40.50.11440">
    <property type="match status" value="1"/>
</dbReference>
<sequence length="370" mass="40895">MSSEVFFINLRATSKKDNIQNKLRRLYDKLEVKNILAQNDITAIKLHFGEKGTNAFIHPVFVRQIVDKTKESGAKPFLTDTNTLYTGSRSNSVDHIQTAIENGFAYAVVNAPIIIADGIYSKNSIEVEINKKHFDKVKIASDIYYANSMIVLSHVKGHELAGFGGAIKNLAMGCASAPGKQIQHSDSKPKVKRKKCIACKICINNCPADSISIQDEKAKIDKEKCIGCGECISICPKRAIQVQWKTDPDVFLEKMAEYAYGAVENKKGKVAYFNFVMNVTPLCDCVPWSDAPIVGDVGILASFDPVAIDQASTDLIDKQIGNKDSELKVNFEPGKDKFKGVHPNINSKNILEYAEKLGLGSRNYKLIEVK</sequence>
<keyword evidence="2" id="KW-0004">4Fe-4S</keyword>
<dbReference type="GO" id="GO:0051539">
    <property type="term" value="F:4 iron, 4 sulfur cluster binding"/>
    <property type="evidence" value="ECO:0007669"/>
    <property type="project" value="UniProtKB-KW"/>
</dbReference>
<dbReference type="InterPro" id="IPR017900">
    <property type="entry name" value="4Fe4S_Fe_S_CS"/>
</dbReference>
<evidence type="ECO:0000256" key="1">
    <source>
        <dbReference type="ARBA" id="ARBA00022448"/>
    </source>
</evidence>
<dbReference type="PROSITE" id="PS51379">
    <property type="entry name" value="4FE4S_FER_2"/>
    <property type="match status" value="2"/>
</dbReference>
<keyword evidence="7" id="KW-0411">Iron-sulfur</keyword>
<dbReference type="PANTHER" id="PTHR43687">
    <property type="entry name" value="ADENYLYLSULFATE REDUCTASE, BETA SUBUNIT"/>
    <property type="match status" value="1"/>
</dbReference>
<feature type="domain" description="4Fe-4S ferredoxin-type" evidence="8">
    <location>
        <begin position="187"/>
        <end position="215"/>
    </location>
</feature>